<evidence type="ECO:0000256" key="3">
    <source>
        <dbReference type="ARBA" id="ARBA00022833"/>
    </source>
</evidence>
<organism evidence="7 8">
    <name type="scientific">Klebsormidium nitens</name>
    <name type="common">Green alga</name>
    <name type="synonym">Ulothrix nitens</name>
    <dbReference type="NCBI Taxonomy" id="105231"/>
    <lineage>
        <taxon>Eukaryota</taxon>
        <taxon>Viridiplantae</taxon>
        <taxon>Streptophyta</taxon>
        <taxon>Klebsormidiophyceae</taxon>
        <taxon>Klebsormidiales</taxon>
        <taxon>Klebsormidiaceae</taxon>
        <taxon>Klebsormidium</taxon>
    </lineage>
</organism>
<accession>A0A0U9HV88</accession>
<keyword evidence="8" id="KW-1185">Reference proteome</keyword>
<sequence length="629" mass="69757">MQTFPCPASLGTLLLHSEVYPSLAGKQSWKLAALNVLYCCLPLLVQWVSQGRLRTGIEWADRRLQHFCMKIWSYFTWLRLTLEMSWVVRALSAGGSKSEKACTWIARRVSEERNKAADHQLDSYVRADNLKIAPSFDDNTVDTEDLDFICAAKTVKDAQKRPLSAALIAACVHSDSVSGIRKEDALEALAQLTYLKSLALVPGDQLFLATELVRMCRVTLEEDQSIDYVHSLEIGLTGLANLALSHPGIGSFLKGERLFSIIAGLVKPTVSLGHSCRRYAEEEALNFKPHFNSTDLGYQRSELSTARKKHRASSLSSNPASNSSRDAPCPAIHVRAYYVPWSASQRLRLACASFRLTGRLSDLFHPGKAQWKVVEQFTEGVWYRLLTAALRLISALSSEAANHAWLLEQGALQAVRKILQYLPADRMRSGHLEAALCVYRLFENPAVHAAISKSSALKAAAHGILIELRAIDSDLFGKGWGTRIGSQLYEELCSVEQEPPAKSAGTEEQKNGTRRQRSSKTQGKSTVDEEKKTDGDCAEDEVMHEGAKSVPAEEVSATTTFPPGSKSEKEALQRKADRRRVRCSREGCIVERESGVRLMVCAGCKRARYCSKDCQKADFHSHKLVCKVK</sequence>
<dbReference type="InterPro" id="IPR002893">
    <property type="entry name" value="Znf_MYND"/>
</dbReference>
<dbReference type="EMBL" id="DF237150">
    <property type="protein sequence ID" value="GAQ84691.1"/>
    <property type="molecule type" value="Genomic_DNA"/>
</dbReference>
<dbReference type="SUPFAM" id="SSF144232">
    <property type="entry name" value="HIT/MYND zinc finger-like"/>
    <property type="match status" value="1"/>
</dbReference>
<dbReference type="PROSITE" id="PS01360">
    <property type="entry name" value="ZF_MYND_1"/>
    <property type="match status" value="1"/>
</dbReference>
<evidence type="ECO:0000256" key="5">
    <source>
        <dbReference type="SAM" id="MobiDB-lite"/>
    </source>
</evidence>
<evidence type="ECO:0000259" key="6">
    <source>
        <dbReference type="PROSITE" id="PS50865"/>
    </source>
</evidence>
<proteinExistence type="predicted"/>
<evidence type="ECO:0000313" key="8">
    <source>
        <dbReference type="Proteomes" id="UP000054558"/>
    </source>
</evidence>
<feature type="compositionally biased region" description="Basic and acidic residues" evidence="5">
    <location>
        <begin position="526"/>
        <end position="547"/>
    </location>
</feature>
<dbReference type="Pfam" id="PF01753">
    <property type="entry name" value="zf-MYND"/>
    <property type="match status" value="1"/>
</dbReference>
<dbReference type="Gene3D" id="6.10.140.2220">
    <property type="match status" value="1"/>
</dbReference>
<dbReference type="OrthoDB" id="550206at2759"/>
<name>A0A0U9HV88_KLENI</name>
<feature type="domain" description="MYND-type" evidence="6">
    <location>
        <begin position="580"/>
        <end position="626"/>
    </location>
</feature>
<keyword evidence="3" id="KW-0862">Zinc</keyword>
<gene>
    <name evidence="7" type="ORF">KFL_002010070</name>
</gene>
<keyword evidence="1" id="KW-0479">Metal-binding</keyword>
<evidence type="ECO:0000256" key="4">
    <source>
        <dbReference type="PROSITE-ProRule" id="PRU00134"/>
    </source>
</evidence>
<dbReference type="AlphaFoldDB" id="A0A0U9HV88"/>
<evidence type="ECO:0000313" key="7">
    <source>
        <dbReference type="EMBL" id="GAQ84691.1"/>
    </source>
</evidence>
<dbReference type="GO" id="GO:0008270">
    <property type="term" value="F:zinc ion binding"/>
    <property type="evidence" value="ECO:0007669"/>
    <property type="project" value="UniProtKB-KW"/>
</dbReference>
<evidence type="ECO:0000256" key="1">
    <source>
        <dbReference type="ARBA" id="ARBA00022723"/>
    </source>
</evidence>
<keyword evidence="2 4" id="KW-0863">Zinc-finger</keyword>
<protein>
    <recommendedName>
        <fullName evidence="6">MYND-type domain-containing protein</fullName>
    </recommendedName>
</protein>
<dbReference type="PROSITE" id="PS50865">
    <property type="entry name" value="ZF_MYND_2"/>
    <property type="match status" value="1"/>
</dbReference>
<dbReference type="Proteomes" id="UP000054558">
    <property type="component" value="Unassembled WGS sequence"/>
</dbReference>
<feature type="region of interest" description="Disordered" evidence="5">
    <location>
        <begin position="496"/>
        <end position="573"/>
    </location>
</feature>
<evidence type="ECO:0000256" key="2">
    <source>
        <dbReference type="ARBA" id="ARBA00022771"/>
    </source>
</evidence>
<reference evidence="7 8" key="1">
    <citation type="journal article" date="2014" name="Nat. Commun.">
        <title>Klebsormidium flaccidum genome reveals primary factors for plant terrestrial adaptation.</title>
        <authorList>
            <person name="Hori K."/>
            <person name="Maruyama F."/>
            <person name="Fujisawa T."/>
            <person name="Togashi T."/>
            <person name="Yamamoto N."/>
            <person name="Seo M."/>
            <person name="Sato S."/>
            <person name="Yamada T."/>
            <person name="Mori H."/>
            <person name="Tajima N."/>
            <person name="Moriyama T."/>
            <person name="Ikeuchi M."/>
            <person name="Watanabe M."/>
            <person name="Wada H."/>
            <person name="Kobayashi K."/>
            <person name="Saito M."/>
            <person name="Masuda T."/>
            <person name="Sasaki-Sekimoto Y."/>
            <person name="Mashiguchi K."/>
            <person name="Awai K."/>
            <person name="Shimojima M."/>
            <person name="Masuda S."/>
            <person name="Iwai M."/>
            <person name="Nobusawa T."/>
            <person name="Narise T."/>
            <person name="Kondo S."/>
            <person name="Saito H."/>
            <person name="Sato R."/>
            <person name="Murakawa M."/>
            <person name="Ihara Y."/>
            <person name="Oshima-Yamada Y."/>
            <person name="Ohtaka K."/>
            <person name="Satoh M."/>
            <person name="Sonobe K."/>
            <person name="Ishii M."/>
            <person name="Ohtani R."/>
            <person name="Kanamori-Sato M."/>
            <person name="Honoki R."/>
            <person name="Miyazaki D."/>
            <person name="Mochizuki H."/>
            <person name="Umetsu J."/>
            <person name="Higashi K."/>
            <person name="Shibata D."/>
            <person name="Kamiya Y."/>
            <person name="Sato N."/>
            <person name="Nakamura Y."/>
            <person name="Tabata S."/>
            <person name="Ida S."/>
            <person name="Kurokawa K."/>
            <person name="Ohta H."/>
        </authorList>
    </citation>
    <scope>NUCLEOTIDE SEQUENCE [LARGE SCALE GENOMIC DNA]</scope>
    <source>
        <strain evidence="7 8">NIES-2285</strain>
    </source>
</reference>